<reference evidence="1 2" key="1">
    <citation type="submission" date="2023-12" db="EMBL/GenBank/DDBJ databases">
        <title>Baltic Sea Cyanobacteria.</title>
        <authorList>
            <person name="Delbaje E."/>
            <person name="Fewer D.P."/>
            <person name="Shishido T.K."/>
        </authorList>
    </citation>
    <scope>NUCLEOTIDE SEQUENCE [LARGE SCALE GENOMIC DNA]</scope>
    <source>
        <strain evidence="1 2">UHCC 0139</strain>
    </source>
</reference>
<dbReference type="Proteomes" id="UP001304461">
    <property type="component" value="Unassembled WGS sequence"/>
</dbReference>
<gene>
    <name evidence="1" type="ORF">VB738_14325</name>
</gene>
<sequence>MGPATSFDAFPRRILVGAEQPVVFEQRPGWYALHGEPLPTADGVLRFEPEAIAVLPGAPIAPLAKGQSLSPVYAQPGSDALAVPTGQLFIRFLPGESALAHRAALEQAGCRIAARPDHAPEAAWLRARCGGLAEALGCVARLRELEGVANVEPQLLMARGQR</sequence>
<evidence type="ECO:0000313" key="1">
    <source>
        <dbReference type="EMBL" id="MEA5392436.1"/>
    </source>
</evidence>
<evidence type="ECO:0000313" key="2">
    <source>
        <dbReference type="Proteomes" id="UP001304461"/>
    </source>
</evidence>
<dbReference type="EMBL" id="JAYGHX010000011">
    <property type="protein sequence ID" value="MEA5392436.1"/>
    <property type="molecule type" value="Genomic_DNA"/>
</dbReference>
<name>A0ABU5RXJ7_9CYAN</name>
<proteinExistence type="predicted"/>
<protein>
    <submittedName>
        <fullName evidence="1">Uncharacterized protein</fullName>
    </submittedName>
</protein>
<comment type="caution">
    <text evidence="1">The sequence shown here is derived from an EMBL/GenBank/DDBJ whole genome shotgun (WGS) entry which is preliminary data.</text>
</comment>
<accession>A0ABU5RXJ7</accession>
<dbReference type="RefSeq" id="WP_323306387.1">
    <property type="nucleotide sequence ID" value="NZ_JAYGHX010000011.1"/>
</dbReference>
<organism evidence="1 2">
    <name type="scientific">Cyanobium gracile UHCC 0139</name>
    <dbReference type="NCBI Taxonomy" id="3110308"/>
    <lineage>
        <taxon>Bacteria</taxon>
        <taxon>Bacillati</taxon>
        <taxon>Cyanobacteriota</taxon>
        <taxon>Cyanophyceae</taxon>
        <taxon>Synechococcales</taxon>
        <taxon>Prochlorococcaceae</taxon>
        <taxon>Cyanobium</taxon>
    </lineage>
</organism>
<keyword evidence="2" id="KW-1185">Reference proteome</keyword>